<dbReference type="AlphaFoldDB" id="A0A495VX50"/>
<proteinExistence type="predicted"/>
<dbReference type="EMBL" id="RBXO01000001">
    <property type="protein sequence ID" value="RKT53774.1"/>
    <property type="molecule type" value="Genomic_DNA"/>
</dbReference>
<accession>A0A495VX50</accession>
<gene>
    <name evidence="2" type="ORF">C8E97_2353</name>
</gene>
<evidence type="ECO:0000313" key="3">
    <source>
        <dbReference type="Proteomes" id="UP000282084"/>
    </source>
</evidence>
<keyword evidence="1" id="KW-0732">Signal</keyword>
<dbReference type="RefSeq" id="WP_170211774.1">
    <property type="nucleotide sequence ID" value="NZ_RBXO01000001.1"/>
</dbReference>
<organism evidence="2 3">
    <name type="scientific">Saccharothrix australiensis</name>
    <dbReference type="NCBI Taxonomy" id="2072"/>
    <lineage>
        <taxon>Bacteria</taxon>
        <taxon>Bacillati</taxon>
        <taxon>Actinomycetota</taxon>
        <taxon>Actinomycetes</taxon>
        <taxon>Pseudonocardiales</taxon>
        <taxon>Pseudonocardiaceae</taxon>
        <taxon>Saccharothrix</taxon>
    </lineage>
</organism>
<feature type="signal peptide" evidence="1">
    <location>
        <begin position="1"/>
        <end position="15"/>
    </location>
</feature>
<comment type="caution">
    <text evidence="2">The sequence shown here is derived from an EMBL/GenBank/DDBJ whole genome shotgun (WGS) entry which is preliminary data.</text>
</comment>
<keyword evidence="3" id="KW-1185">Reference proteome</keyword>
<sequence>MLVAALLTQAVQAQAAPAEAAVNAGLRAAAERVVAGAVGVQVRSAGTRGASTGSGSA</sequence>
<name>A0A495VX50_9PSEU</name>
<dbReference type="Proteomes" id="UP000282084">
    <property type="component" value="Unassembled WGS sequence"/>
</dbReference>
<feature type="chain" id="PRO_5039311165" evidence="1">
    <location>
        <begin position="16"/>
        <end position="57"/>
    </location>
</feature>
<protein>
    <submittedName>
        <fullName evidence="2">Uncharacterized protein</fullName>
    </submittedName>
</protein>
<evidence type="ECO:0000313" key="2">
    <source>
        <dbReference type="EMBL" id="RKT53774.1"/>
    </source>
</evidence>
<reference evidence="2 3" key="1">
    <citation type="submission" date="2018-10" db="EMBL/GenBank/DDBJ databases">
        <title>Sequencing the genomes of 1000 actinobacteria strains.</title>
        <authorList>
            <person name="Klenk H.-P."/>
        </authorList>
    </citation>
    <scope>NUCLEOTIDE SEQUENCE [LARGE SCALE GENOMIC DNA]</scope>
    <source>
        <strain evidence="2 3">DSM 43800</strain>
    </source>
</reference>
<evidence type="ECO:0000256" key="1">
    <source>
        <dbReference type="SAM" id="SignalP"/>
    </source>
</evidence>